<feature type="region of interest" description="Disordered" evidence="10">
    <location>
        <begin position="185"/>
        <end position="297"/>
    </location>
</feature>
<accession>A0AAW0MFY4</accession>
<dbReference type="PROSITE" id="PS51805">
    <property type="entry name" value="EPHD"/>
    <property type="match status" value="1"/>
</dbReference>
<evidence type="ECO:0000256" key="1">
    <source>
        <dbReference type="ARBA" id="ARBA00004123"/>
    </source>
</evidence>
<dbReference type="PROSITE" id="PS01359">
    <property type="entry name" value="ZF_PHD_1"/>
    <property type="match status" value="1"/>
</dbReference>
<dbReference type="Gene3D" id="3.30.40.10">
    <property type="entry name" value="Zinc/RING finger domain, C3HC4 (zinc finger)"/>
    <property type="match status" value="2"/>
</dbReference>
<protein>
    <recommendedName>
        <fullName evidence="15">MLLT10 histone lysine methyltransferase DOT1L cofactor</fullName>
    </recommendedName>
</protein>
<evidence type="ECO:0008006" key="15">
    <source>
        <dbReference type="Google" id="ProtNLM"/>
    </source>
</evidence>
<dbReference type="InterPro" id="IPR019787">
    <property type="entry name" value="Znf_PHD-finger"/>
</dbReference>
<feature type="domain" description="PHD-type" evidence="11">
    <location>
        <begin position="117"/>
        <end position="180"/>
    </location>
</feature>
<feature type="region of interest" description="Disordered" evidence="10">
    <location>
        <begin position="618"/>
        <end position="653"/>
    </location>
</feature>
<feature type="region of interest" description="Disordered" evidence="10">
    <location>
        <begin position="400"/>
        <end position="441"/>
    </location>
</feature>
<feature type="domain" description="PHD-type" evidence="12">
    <location>
        <begin position="62"/>
        <end position="181"/>
    </location>
</feature>
<evidence type="ECO:0000256" key="3">
    <source>
        <dbReference type="ARBA" id="ARBA00022723"/>
    </source>
</evidence>
<dbReference type="PROSITE" id="PS50016">
    <property type="entry name" value="ZF_PHD_2"/>
    <property type="match status" value="2"/>
</dbReference>
<dbReference type="InterPro" id="IPR049775">
    <property type="entry name" value="AF10_ePHD"/>
</dbReference>
<feature type="coiled-coil region" evidence="9">
    <location>
        <begin position="699"/>
        <end position="733"/>
    </location>
</feature>
<dbReference type="GO" id="GO:0008270">
    <property type="term" value="F:zinc ion binding"/>
    <property type="evidence" value="ECO:0007669"/>
    <property type="project" value="UniProtKB-KW"/>
</dbReference>
<feature type="domain" description="PHD-type" evidence="11">
    <location>
        <begin position="5"/>
        <end position="57"/>
    </location>
</feature>
<name>A0AAW0MFY4_9GOBI</name>
<dbReference type="EMBL" id="JBBPFD010000274">
    <property type="protein sequence ID" value="KAK7879414.1"/>
    <property type="molecule type" value="Genomic_DNA"/>
</dbReference>
<evidence type="ECO:0000256" key="8">
    <source>
        <dbReference type="PROSITE-ProRule" id="PRU00146"/>
    </source>
</evidence>
<comment type="caution">
    <text evidence="13">The sequence shown here is derived from an EMBL/GenBank/DDBJ whole genome shotgun (WGS) entry which is preliminary data.</text>
</comment>
<keyword evidence="4" id="KW-0677">Repeat</keyword>
<dbReference type="Pfam" id="PF13832">
    <property type="entry name" value="zf-HC5HC2H_2"/>
    <property type="match status" value="1"/>
</dbReference>
<gene>
    <name evidence="13" type="ORF">WMY93_030750</name>
</gene>
<dbReference type="GO" id="GO:0042393">
    <property type="term" value="F:histone binding"/>
    <property type="evidence" value="ECO:0007669"/>
    <property type="project" value="TreeGrafter"/>
</dbReference>
<keyword evidence="5 8" id="KW-0863">Zinc-finger</keyword>
<dbReference type="PANTHER" id="PTHR13793:SF164">
    <property type="entry name" value="ALHAMBRA, ISOFORM P"/>
    <property type="match status" value="1"/>
</dbReference>
<evidence type="ECO:0000313" key="14">
    <source>
        <dbReference type="Proteomes" id="UP001460270"/>
    </source>
</evidence>
<dbReference type="InterPro" id="IPR011011">
    <property type="entry name" value="Znf_FYVE_PHD"/>
</dbReference>
<feature type="compositionally biased region" description="Basic residues" evidence="10">
    <location>
        <begin position="185"/>
        <end position="198"/>
    </location>
</feature>
<dbReference type="GO" id="GO:0005634">
    <property type="term" value="C:nucleus"/>
    <property type="evidence" value="ECO:0007669"/>
    <property type="project" value="UniProtKB-SubCell"/>
</dbReference>
<evidence type="ECO:0000256" key="5">
    <source>
        <dbReference type="ARBA" id="ARBA00022771"/>
    </source>
</evidence>
<keyword evidence="14" id="KW-1185">Reference proteome</keyword>
<evidence type="ECO:0000256" key="9">
    <source>
        <dbReference type="SAM" id="Coils"/>
    </source>
</evidence>
<keyword evidence="6" id="KW-0862">Zinc</keyword>
<evidence type="ECO:0000256" key="6">
    <source>
        <dbReference type="ARBA" id="ARBA00022833"/>
    </source>
</evidence>
<dbReference type="AlphaFoldDB" id="A0AAW0MFY4"/>
<dbReference type="CDD" id="cd15574">
    <property type="entry name" value="PHD_AF10_AF17"/>
    <property type="match status" value="1"/>
</dbReference>
<keyword evidence="7" id="KW-0539">Nucleus</keyword>
<dbReference type="SMART" id="SM00249">
    <property type="entry name" value="PHD"/>
    <property type="match status" value="2"/>
</dbReference>
<evidence type="ECO:0000259" key="12">
    <source>
        <dbReference type="PROSITE" id="PS51805"/>
    </source>
</evidence>
<keyword evidence="9" id="KW-0175">Coiled coil</keyword>
<sequence>MKEMIGGCCVCSDERGWAENPLVYCDGHGCNVAVHQACYGIVQVPTGPWFCRKCESQERAARVRCELCPHKDGALKRTDNGGWAHVVCALYIPEVEFANVSTMEPIVLQSVPHDRYNKTCYICEDQGRESKAATGACMTCNKHGCRQAFHVTCAQFAGLLCEEQGSDADNVKYCGYCKYHHSKLKHKERDRHKPKHKKSSMDMSPSLVLPNIMVPEKNYNSTSTGGGVPSLPTSSQKRLEDISSTLSGSGSKDSLSADAGKAVADQKNKKNSSSTGTHAAGQRGGRKSLTSSGKPLPSAVVTMATSSTSVSASTGPFHQGLLLTSANKTPSGSSDFLSFTDSSLRPGAGTTFSSPPSFSSCLVKPSSESAGSDGTTTLFGSLMSATTASAVGGKLYENSHSLSSSETTGLGGSTGFKRTQPSNSGPVVGGADDGVKKKKKGNWKNRFGPCFTTDVKPPEAAPSLTLPMSAANSSSSSSVLSGRPSLASSGGLGVGTGGEKGLGIMGVGGIQKSPSLVRNSSGTTTVPGVFSGAEGSSSGAAAVAGGGVGSELSQQQQPTPSLAPPSPFSAGAPLCSTAPTHVSGLPGSVFNLAPSHMFGNRLNPNSAMAALIAQSEASPADQEVGDNGSSVGAQGFSIRASPKTTPRSPIGGLQIRYDSSGRCRGRSLPPVATSIEQLLERQWNEGQSFLLQQGAQGDVVGMLKSLHQLQEENRRLEEQIKTLTMKKERLQLLSAQLSVPFTPSSAASDIKVGAADSSLTVAAQCLSVFPSGQCLVRWSQQ</sequence>
<dbReference type="InterPro" id="IPR013083">
    <property type="entry name" value="Znf_RING/FYVE/PHD"/>
</dbReference>
<dbReference type="CDD" id="cd20901">
    <property type="entry name" value="CC_AF10"/>
    <property type="match status" value="1"/>
</dbReference>
<dbReference type="SUPFAM" id="SSF57903">
    <property type="entry name" value="FYVE/PHD zinc finger"/>
    <property type="match status" value="1"/>
</dbReference>
<dbReference type="PANTHER" id="PTHR13793">
    <property type="entry name" value="PHD FINGER PROTEINS"/>
    <property type="match status" value="1"/>
</dbReference>
<keyword evidence="2" id="KW-0597">Phosphoprotein</keyword>
<feature type="compositionally biased region" description="Low complexity" evidence="10">
    <location>
        <begin position="243"/>
        <end position="259"/>
    </location>
</feature>
<dbReference type="Proteomes" id="UP001460270">
    <property type="component" value="Unassembled WGS sequence"/>
</dbReference>
<dbReference type="InterPro" id="IPR034732">
    <property type="entry name" value="EPHD"/>
</dbReference>
<dbReference type="FunFam" id="3.30.40.10:FF:000042">
    <property type="entry name" value="protein AF-10 isoform X1"/>
    <property type="match status" value="1"/>
</dbReference>
<evidence type="ECO:0000256" key="4">
    <source>
        <dbReference type="ARBA" id="ARBA00022737"/>
    </source>
</evidence>
<evidence type="ECO:0000256" key="7">
    <source>
        <dbReference type="ARBA" id="ARBA00023242"/>
    </source>
</evidence>
<feature type="region of interest" description="Disordered" evidence="10">
    <location>
        <begin position="462"/>
        <end position="497"/>
    </location>
</feature>
<dbReference type="InterPro" id="IPR050701">
    <property type="entry name" value="Histone_Mod_Regulator"/>
</dbReference>
<feature type="compositionally biased region" description="Low complexity" evidence="10">
    <location>
        <begin position="469"/>
        <end position="489"/>
    </location>
</feature>
<dbReference type="Pfam" id="PF13831">
    <property type="entry name" value="PHD_2"/>
    <property type="match status" value="1"/>
</dbReference>
<evidence type="ECO:0000256" key="10">
    <source>
        <dbReference type="SAM" id="MobiDB-lite"/>
    </source>
</evidence>
<evidence type="ECO:0000256" key="2">
    <source>
        <dbReference type="ARBA" id="ARBA00022553"/>
    </source>
</evidence>
<evidence type="ECO:0000313" key="13">
    <source>
        <dbReference type="EMBL" id="KAK7879414.1"/>
    </source>
</evidence>
<feature type="compositionally biased region" description="Low complexity" evidence="10">
    <location>
        <begin position="348"/>
        <end position="360"/>
    </location>
</feature>
<dbReference type="GO" id="GO:0006357">
    <property type="term" value="P:regulation of transcription by RNA polymerase II"/>
    <property type="evidence" value="ECO:0007669"/>
    <property type="project" value="TreeGrafter"/>
</dbReference>
<keyword evidence="3" id="KW-0479">Metal-binding</keyword>
<feature type="compositionally biased region" description="Low complexity" evidence="10">
    <location>
        <begin position="531"/>
        <end position="543"/>
    </location>
</feature>
<dbReference type="FunFam" id="3.30.40.10:FF:000053">
    <property type="entry name" value="protein AF-10 isoform X2"/>
    <property type="match status" value="1"/>
</dbReference>
<evidence type="ECO:0000259" key="11">
    <source>
        <dbReference type="PROSITE" id="PS50016"/>
    </source>
</evidence>
<reference evidence="14" key="1">
    <citation type="submission" date="2024-04" db="EMBL/GenBank/DDBJ databases">
        <title>Salinicola lusitanus LLJ914,a marine bacterium isolated from the Okinawa Trough.</title>
        <authorList>
            <person name="Li J."/>
        </authorList>
    </citation>
    <scope>NUCLEOTIDE SEQUENCE [LARGE SCALE GENOMIC DNA]</scope>
</reference>
<organism evidence="13 14">
    <name type="scientific">Mugilogobius chulae</name>
    <name type="common">yellowstripe goby</name>
    <dbReference type="NCBI Taxonomy" id="88201"/>
    <lineage>
        <taxon>Eukaryota</taxon>
        <taxon>Metazoa</taxon>
        <taxon>Chordata</taxon>
        <taxon>Craniata</taxon>
        <taxon>Vertebrata</taxon>
        <taxon>Euteleostomi</taxon>
        <taxon>Actinopterygii</taxon>
        <taxon>Neopterygii</taxon>
        <taxon>Teleostei</taxon>
        <taxon>Neoteleostei</taxon>
        <taxon>Acanthomorphata</taxon>
        <taxon>Gobiaria</taxon>
        <taxon>Gobiiformes</taxon>
        <taxon>Gobioidei</taxon>
        <taxon>Gobiidae</taxon>
        <taxon>Gobionellinae</taxon>
        <taxon>Mugilogobius</taxon>
    </lineage>
</organism>
<feature type="compositionally biased region" description="Polar residues" evidence="10">
    <location>
        <begin position="513"/>
        <end position="526"/>
    </location>
</feature>
<proteinExistence type="predicted"/>
<dbReference type="InterPro" id="IPR001965">
    <property type="entry name" value="Znf_PHD"/>
</dbReference>
<dbReference type="InterPro" id="IPR019786">
    <property type="entry name" value="Zinc_finger_PHD-type_CS"/>
</dbReference>
<feature type="region of interest" description="Disordered" evidence="10">
    <location>
        <begin position="513"/>
        <end position="570"/>
    </location>
</feature>
<feature type="region of interest" description="Disordered" evidence="10">
    <location>
        <begin position="348"/>
        <end position="372"/>
    </location>
</feature>
<dbReference type="GO" id="GO:0031491">
    <property type="term" value="F:nucleosome binding"/>
    <property type="evidence" value="ECO:0007669"/>
    <property type="project" value="UniProtKB-ARBA"/>
</dbReference>
<comment type="subcellular location">
    <subcellularLocation>
        <location evidence="1">Nucleus</location>
    </subcellularLocation>
</comment>
<dbReference type="InterPro" id="IPR049773">
    <property type="entry name" value="AF10-like_CC"/>
</dbReference>
<dbReference type="CDD" id="cd15708">
    <property type="entry name" value="ePHD_AF10"/>
    <property type="match status" value="1"/>
</dbReference>
<dbReference type="InterPro" id="IPR049781">
    <property type="entry name" value="AF10/AF17_PHD"/>
</dbReference>